<dbReference type="PROSITE" id="PS51482">
    <property type="entry name" value="DEGV"/>
    <property type="match status" value="1"/>
</dbReference>
<gene>
    <name evidence="2" type="ORF">GCM10011333_20500</name>
</gene>
<dbReference type="RefSeq" id="WP_188550793.1">
    <property type="nucleotide sequence ID" value="NZ_BMFY01000008.1"/>
</dbReference>
<dbReference type="AlphaFoldDB" id="A0A8J2TYT4"/>
<evidence type="ECO:0000313" key="3">
    <source>
        <dbReference type="Proteomes" id="UP000616114"/>
    </source>
</evidence>
<protein>
    <submittedName>
        <fullName evidence="2">DegV domain-containing protein</fullName>
    </submittedName>
</protein>
<organism evidence="2 3">
    <name type="scientific">Sediminivirga luteola</name>
    <dbReference type="NCBI Taxonomy" id="1774748"/>
    <lineage>
        <taxon>Bacteria</taxon>
        <taxon>Bacillati</taxon>
        <taxon>Actinomycetota</taxon>
        <taxon>Actinomycetes</taxon>
        <taxon>Micrococcales</taxon>
        <taxon>Brevibacteriaceae</taxon>
        <taxon>Sediminivirga</taxon>
    </lineage>
</organism>
<dbReference type="PANTHER" id="PTHR33434">
    <property type="entry name" value="DEGV DOMAIN-CONTAINING PROTEIN DR_1986-RELATED"/>
    <property type="match status" value="1"/>
</dbReference>
<evidence type="ECO:0000313" key="2">
    <source>
        <dbReference type="EMBL" id="GGA17305.1"/>
    </source>
</evidence>
<reference evidence="2" key="1">
    <citation type="journal article" date="2014" name="Int. J. Syst. Evol. Microbiol.">
        <title>Complete genome sequence of Corynebacterium casei LMG S-19264T (=DSM 44701T), isolated from a smear-ripened cheese.</title>
        <authorList>
            <consortium name="US DOE Joint Genome Institute (JGI-PGF)"/>
            <person name="Walter F."/>
            <person name="Albersmeier A."/>
            <person name="Kalinowski J."/>
            <person name="Ruckert C."/>
        </authorList>
    </citation>
    <scope>NUCLEOTIDE SEQUENCE</scope>
    <source>
        <strain evidence="2">CGMCC 1.12785</strain>
    </source>
</reference>
<keyword evidence="3" id="KW-1185">Reference proteome</keyword>
<dbReference type="PANTHER" id="PTHR33434:SF2">
    <property type="entry name" value="FATTY ACID-BINDING PROTEIN TM_1468"/>
    <property type="match status" value="1"/>
</dbReference>
<proteinExistence type="predicted"/>
<dbReference type="Gene3D" id="3.30.1180.10">
    <property type="match status" value="1"/>
</dbReference>
<dbReference type="Pfam" id="PF02645">
    <property type="entry name" value="DegV"/>
    <property type="match status" value="1"/>
</dbReference>
<dbReference type="NCBIfam" id="TIGR00762">
    <property type="entry name" value="DegV"/>
    <property type="match status" value="1"/>
</dbReference>
<reference evidence="2" key="2">
    <citation type="submission" date="2020-09" db="EMBL/GenBank/DDBJ databases">
        <authorList>
            <person name="Sun Q."/>
            <person name="Zhou Y."/>
        </authorList>
    </citation>
    <scope>NUCLEOTIDE SEQUENCE</scope>
    <source>
        <strain evidence="2">CGMCC 1.12785</strain>
    </source>
</reference>
<name>A0A8J2TYT4_9MICO</name>
<dbReference type="InterPro" id="IPR003797">
    <property type="entry name" value="DegV"/>
</dbReference>
<dbReference type="EMBL" id="BMFY01000008">
    <property type="protein sequence ID" value="GGA17305.1"/>
    <property type="molecule type" value="Genomic_DNA"/>
</dbReference>
<keyword evidence="1" id="KW-0446">Lipid-binding</keyword>
<accession>A0A8J2TYT4</accession>
<dbReference type="GO" id="GO:0008289">
    <property type="term" value="F:lipid binding"/>
    <property type="evidence" value="ECO:0007669"/>
    <property type="project" value="UniProtKB-KW"/>
</dbReference>
<dbReference type="InterPro" id="IPR050270">
    <property type="entry name" value="DegV_domain_contain"/>
</dbReference>
<sequence>MIALCYDSTAGLGAADLAALPVPAQMVPLRILLGEEDRADEPAGTGTLTSAAGARLAAHMRAGGEVSTSMPQPGAFAEVYERLAAAGASAIVSVHISAAMSGTVDAARQAAAAAAVPVHIADAGITAAGLGAAVGYAARLAAGGAPAARVAAETGRWARESTLTVFVPETLEYLRRGGRIGRAAHLLGQMLQVHPLLGFEEGTVGALAKVRTRSKALERLCALVVAAGLEGSGDAGGTASTGADEAAQRWCASVQHLDAGSQAVELEGMLRAHAAAAGLPLTTRVEELSAVVAAHTGPGVLGVSLWPED</sequence>
<dbReference type="InterPro" id="IPR043168">
    <property type="entry name" value="DegV_C"/>
</dbReference>
<comment type="caution">
    <text evidence="2">The sequence shown here is derived from an EMBL/GenBank/DDBJ whole genome shotgun (WGS) entry which is preliminary data.</text>
</comment>
<dbReference type="SUPFAM" id="SSF82549">
    <property type="entry name" value="DAK1/DegV-like"/>
    <property type="match status" value="1"/>
</dbReference>
<dbReference type="Gene3D" id="3.40.50.10170">
    <property type="match status" value="1"/>
</dbReference>
<evidence type="ECO:0000256" key="1">
    <source>
        <dbReference type="ARBA" id="ARBA00023121"/>
    </source>
</evidence>
<dbReference type="Proteomes" id="UP000616114">
    <property type="component" value="Unassembled WGS sequence"/>
</dbReference>